<organism evidence="1">
    <name type="scientific">groundwater metagenome</name>
    <dbReference type="NCBI Taxonomy" id="717931"/>
    <lineage>
        <taxon>unclassified sequences</taxon>
        <taxon>metagenomes</taxon>
        <taxon>ecological metagenomes</taxon>
    </lineage>
</organism>
<evidence type="ECO:0000313" key="1">
    <source>
        <dbReference type="EMBL" id="CEG12482.1"/>
    </source>
</evidence>
<proteinExistence type="predicted"/>
<gene>
    <name evidence="1" type="ORF">MSIBF_A2360002</name>
</gene>
<name>A0A098E8X3_9ZZZZ</name>
<sequence>MSKTKEIKHKFRTKKEHTEYISKNNLKFKGIIFAYNICHA</sequence>
<dbReference type="AlphaFoldDB" id="A0A098E8X3"/>
<accession>A0A098E8X3</accession>
<protein>
    <submittedName>
        <fullName evidence="1">Uncharacterized protein</fullName>
    </submittedName>
</protein>
<reference evidence="1" key="1">
    <citation type="submission" date="2014-09" db="EMBL/GenBank/DDBJ databases">
        <authorList>
            <person name="Probst J Alexander"/>
        </authorList>
    </citation>
    <scope>NUCLEOTIDE SEQUENCE</scope>
</reference>
<dbReference type="EMBL" id="CCXY01000153">
    <property type="protein sequence ID" value="CEG12482.1"/>
    <property type="molecule type" value="Genomic_DNA"/>
</dbReference>